<dbReference type="InterPro" id="IPR051011">
    <property type="entry name" value="Metal_resp_trans_reg"/>
</dbReference>
<evidence type="ECO:0000256" key="3">
    <source>
        <dbReference type="ARBA" id="ARBA00023163"/>
    </source>
</evidence>
<feature type="domain" description="HTH arsR-type" evidence="4">
    <location>
        <begin position="246"/>
        <end position="337"/>
    </location>
</feature>
<dbReference type="RefSeq" id="WP_387886585.1">
    <property type="nucleotide sequence ID" value="NZ_JBIAWJ010000006.1"/>
</dbReference>
<evidence type="ECO:0000313" key="6">
    <source>
        <dbReference type="Proteomes" id="UP001602058"/>
    </source>
</evidence>
<gene>
    <name evidence="5" type="ORF">ACFY1D_14775</name>
</gene>
<dbReference type="InterPro" id="IPR036388">
    <property type="entry name" value="WH-like_DNA-bd_sf"/>
</dbReference>
<keyword evidence="3" id="KW-0804">Transcription</keyword>
<keyword evidence="1" id="KW-0805">Transcription regulation</keyword>
<dbReference type="Gene3D" id="1.10.10.10">
    <property type="entry name" value="Winged helix-like DNA-binding domain superfamily/Winged helix DNA-binding domain"/>
    <property type="match status" value="1"/>
</dbReference>
<comment type="caution">
    <text evidence="5">The sequence shown here is derived from an EMBL/GenBank/DDBJ whole genome shotgun (WGS) entry which is preliminary data.</text>
</comment>
<dbReference type="InterPro" id="IPR036390">
    <property type="entry name" value="WH_DNA-bd_sf"/>
</dbReference>
<dbReference type="SMART" id="SM00418">
    <property type="entry name" value="HTH_ARSR"/>
    <property type="match status" value="1"/>
</dbReference>
<sequence length="337" mass="37456">MAFRIHFTSDDLLRVSLAQEPNPLSETIFSLRLLRLRDPGTVFAPWRRWSHSRFPRSVHLLRTLVPSPHGFCPDFLTPTGATDLDAGLEELLHTPKSFLRKDMEAYVRMSGTPLPLWVAPLADGAPRALEAVSGAVRDWHQAAVAPMWHHLYARFEVARLSAARSLLTEGLDSMLSRLHPTIRWTPPVLELACPDHDWDIHLGGRGLLLTPSYFIGQEPAINLDPDLPPVVIYPVTHDSTWNPASTSEYAEDTRRTRLSALLGHGRAAVLEALSADQSTSTHLVRRTGLSPATVSHHTTVLREAGLIDTRRAGISVQHTITPLGIRLMRGHSAPHPW</sequence>
<dbReference type="CDD" id="cd00090">
    <property type="entry name" value="HTH_ARSR"/>
    <property type="match status" value="1"/>
</dbReference>
<keyword evidence="6" id="KW-1185">Reference proteome</keyword>
<dbReference type="PANTHER" id="PTHR43132">
    <property type="entry name" value="ARSENICAL RESISTANCE OPERON REPRESSOR ARSR-RELATED"/>
    <property type="match status" value="1"/>
</dbReference>
<dbReference type="Pfam" id="PF01022">
    <property type="entry name" value="HTH_5"/>
    <property type="match status" value="1"/>
</dbReference>
<evidence type="ECO:0000256" key="2">
    <source>
        <dbReference type="ARBA" id="ARBA00023125"/>
    </source>
</evidence>
<dbReference type="PANTHER" id="PTHR43132:SF8">
    <property type="entry name" value="HTH-TYPE TRANSCRIPTIONAL REGULATOR KMTR"/>
    <property type="match status" value="1"/>
</dbReference>
<dbReference type="PRINTS" id="PR00778">
    <property type="entry name" value="HTHARSR"/>
</dbReference>
<evidence type="ECO:0000313" key="5">
    <source>
        <dbReference type="EMBL" id="MFF4522668.1"/>
    </source>
</evidence>
<dbReference type="InterPro" id="IPR001845">
    <property type="entry name" value="HTH_ArsR_DNA-bd_dom"/>
</dbReference>
<dbReference type="SUPFAM" id="SSF46785">
    <property type="entry name" value="Winged helix' DNA-binding domain"/>
    <property type="match status" value="1"/>
</dbReference>
<dbReference type="EMBL" id="JBIAWJ010000006">
    <property type="protein sequence ID" value="MFF4522668.1"/>
    <property type="molecule type" value="Genomic_DNA"/>
</dbReference>
<dbReference type="InterPro" id="IPR011991">
    <property type="entry name" value="ArsR-like_HTH"/>
</dbReference>
<evidence type="ECO:0000256" key="1">
    <source>
        <dbReference type="ARBA" id="ARBA00023015"/>
    </source>
</evidence>
<name>A0ABW6UGX1_9ACTN</name>
<reference evidence="5 6" key="1">
    <citation type="submission" date="2024-10" db="EMBL/GenBank/DDBJ databases">
        <title>The Natural Products Discovery Center: Release of the First 8490 Sequenced Strains for Exploring Actinobacteria Biosynthetic Diversity.</title>
        <authorList>
            <person name="Kalkreuter E."/>
            <person name="Kautsar S.A."/>
            <person name="Yang D."/>
            <person name="Bader C.D."/>
            <person name="Teijaro C.N."/>
            <person name="Fluegel L."/>
            <person name="Davis C.M."/>
            <person name="Simpson J.R."/>
            <person name="Lauterbach L."/>
            <person name="Steele A.D."/>
            <person name="Gui C."/>
            <person name="Meng S."/>
            <person name="Li G."/>
            <person name="Viehrig K."/>
            <person name="Ye F."/>
            <person name="Su P."/>
            <person name="Kiefer A.F."/>
            <person name="Nichols A."/>
            <person name="Cepeda A.J."/>
            <person name="Yan W."/>
            <person name="Fan B."/>
            <person name="Jiang Y."/>
            <person name="Adhikari A."/>
            <person name="Zheng C.-J."/>
            <person name="Schuster L."/>
            <person name="Cowan T.M."/>
            <person name="Smanski M.J."/>
            <person name="Chevrette M.G."/>
            <person name="De Carvalho L.P.S."/>
            <person name="Shen B."/>
        </authorList>
    </citation>
    <scope>NUCLEOTIDE SEQUENCE [LARGE SCALE GENOMIC DNA]</scope>
    <source>
        <strain evidence="5 6">NPDC001390</strain>
    </source>
</reference>
<dbReference type="PROSITE" id="PS50987">
    <property type="entry name" value="HTH_ARSR_2"/>
    <property type="match status" value="1"/>
</dbReference>
<accession>A0ABW6UGX1</accession>
<dbReference type="Proteomes" id="UP001602058">
    <property type="component" value="Unassembled WGS sequence"/>
</dbReference>
<proteinExistence type="predicted"/>
<keyword evidence="2" id="KW-0238">DNA-binding</keyword>
<protein>
    <submittedName>
        <fullName evidence="5">ArsR/SmtB family transcription factor</fullName>
    </submittedName>
</protein>
<evidence type="ECO:0000259" key="4">
    <source>
        <dbReference type="PROSITE" id="PS50987"/>
    </source>
</evidence>
<organism evidence="5 6">
    <name type="scientific">Streptomyces bluensis</name>
    <dbReference type="NCBI Taxonomy" id="33897"/>
    <lineage>
        <taxon>Bacteria</taxon>
        <taxon>Bacillati</taxon>
        <taxon>Actinomycetota</taxon>
        <taxon>Actinomycetes</taxon>
        <taxon>Kitasatosporales</taxon>
        <taxon>Streptomycetaceae</taxon>
        <taxon>Streptomyces</taxon>
    </lineage>
</organism>